<evidence type="ECO:0000256" key="1">
    <source>
        <dbReference type="SAM" id="MobiDB-lite"/>
    </source>
</evidence>
<dbReference type="KEGG" id="scd:Spica_1143"/>
<feature type="compositionally biased region" description="Polar residues" evidence="1">
    <location>
        <begin position="210"/>
        <end position="220"/>
    </location>
</feature>
<keyword evidence="3" id="KW-1185">Reference proteome</keyword>
<dbReference type="STRING" id="744872.Spica_1143"/>
<sequence length="335" mass="37539">MTQMAGSLDVLSTRNGFNTAVRHIKKTLSIIDTLSTSTNLADILEEEGEDLTNEQRPVILRMLLADKMGYKTASANLTDVAKDISSFTDEIARWKAVDIVITYYHPDMGVLIANPKRKESLLSLGTLKKHELLVVFVGKMGKPTDELCERAAQLVLAMFQDMKVKIPEALYKGEFTVKQPKAQKKSETVKPVGNTIKSRKGIQEKKEKTPVQTTAPVAQGSSQTSALRMTPMYSVVVQNELFHNGNVEAWKRIIESYKTKYPDLEVYIYYEGERIININSLFKWGKVKHGSTIQFAVAGKDIKDVAKLQRYLMQGASPQFEAFLKGPVSTVLKLF</sequence>
<dbReference type="RefSeq" id="WP_013968600.1">
    <property type="nucleotide sequence ID" value="NC_015732.1"/>
</dbReference>
<proteinExistence type="predicted"/>
<organism evidence="2 3">
    <name type="scientific">Gracilinema caldarium (strain ATCC 51460 / DSM 7334 / H1)</name>
    <name type="common">Treponema caldarium</name>
    <dbReference type="NCBI Taxonomy" id="744872"/>
    <lineage>
        <taxon>Bacteria</taxon>
        <taxon>Pseudomonadati</taxon>
        <taxon>Spirochaetota</taxon>
        <taxon>Spirochaetia</taxon>
        <taxon>Spirochaetales</taxon>
        <taxon>Breznakiellaceae</taxon>
        <taxon>Gracilinema</taxon>
    </lineage>
</organism>
<protein>
    <submittedName>
        <fullName evidence="2">Uncharacterized protein</fullName>
    </submittedName>
</protein>
<name>F8F0E5_GRAC1</name>
<dbReference type="OrthoDB" id="357189at2"/>
<evidence type="ECO:0000313" key="3">
    <source>
        <dbReference type="Proteomes" id="UP000000503"/>
    </source>
</evidence>
<reference evidence="3" key="1">
    <citation type="journal article" date="2013" name="Stand. Genomic Sci.">
        <title>Genome sequence of the thermophilic fresh-water bacterium Spirochaeta caldaria type strain (H1(T)), reclassification of Spirochaeta caldaria, Spirochaeta stenostrepta, and Spirochaeta zuelzerae in the genus Treponema as Treponema caldaria comb. nov., Treponema stenostrepta comb. nov., and Treponema zuelzerae comb. nov., and emendation of the genus Treponema.</title>
        <authorList>
            <person name="Abt B."/>
            <person name="Goker M."/>
            <person name="Scheuner C."/>
            <person name="Han C."/>
            <person name="Lu M."/>
            <person name="Misra M."/>
            <person name="Lapidus A."/>
            <person name="Nolan M."/>
            <person name="Lucas S."/>
            <person name="Hammon N."/>
            <person name="Deshpande S."/>
            <person name="Cheng J.F."/>
            <person name="Tapia R."/>
            <person name="Goodwin L.A."/>
            <person name="Pitluck S."/>
            <person name="Liolios K."/>
            <person name="Pagani I."/>
            <person name="Ivanova N."/>
            <person name="Mavromatis K."/>
            <person name="Mikhailova N."/>
            <person name="Huntemann M."/>
            <person name="Pati A."/>
            <person name="Chen A."/>
            <person name="Palaniappan K."/>
            <person name="Land M."/>
            <person name="Hauser L."/>
            <person name="Jeffries C.D."/>
            <person name="Rohde M."/>
            <person name="Spring S."/>
            <person name="Gronow S."/>
            <person name="Detter J.C."/>
            <person name="Bristow J."/>
            <person name="Eisen J.A."/>
            <person name="Markowitz V."/>
            <person name="Hugenholtz P."/>
            <person name="Kyrpides N.C."/>
            <person name="Woyke T."/>
            <person name="Klenk H.P."/>
        </authorList>
    </citation>
    <scope>NUCLEOTIDE SEQUENCE</scope>
    <source>
        <strain evidence="3">ATCC 51460 / DSM 7334 / H1</strain>
    </source>
</reference>
<feature type="region of interest" description="Disordered" evidence="1">
    <location>
        <begin position="198"/>
        <end position="220"/>
    </location>
</feature>
<dbReference type="eggNOG" id="ENOG5033THS">
    <property type="taxonomic scope" value="Bacteria"/>
</dbReference>
<dbReference type="Proteomes" id="UP000000503">
    <property type="component" value="Chromosome"/>
</dbReference>
<dbReference type="HOGENOM" id="CLU_813628_0_0_12"/>
<accession>F8F0E5</accession>
<dbReference type="AlphaFoldDB" id="F8F0E5"/>
<evidence type="ECO:0000313" key="2">
    <source>
        <dbReference type="EMBL" id="AEJ19289.1"/>
    </source>
</evidence>
<gene>
    <name evidence="2" type="ordered locus">Spica_1143</name>
</gene>
<dbReference type="EMBL" id="CP002868">
    <property type="protein sequence ID" value="AEJ19289.1"/>
    <property type="molecule type" value="Genomic_DNA"/>
</dbReference>